<feature type="non-terminal residue" evidence="2">
    <location>
        <position position="1"/>
    </location>
</feature>
<proteinExistence type="predicted"/>
<protein>
    <recommendedName>
        <fullName evidence="1">PDEase domain-containing protein</fullName>
    </recommendedName>
</protein>
<dbReference type="PROSITE" id="PS51845">
    <property type="entry name" value="PDEASE_I_2"/>
    <property type="match status" value="1"/>
</dbReference>
<sequence>MYHKCKRLFDLIPTDKQQELDLPSLRIDEVEPLAKPISAAAASCRKRALLGSQIVNAAKPMSHISGVKKPLTHVNSIPADKIPKYAVESPCEEELGELLESVDRWGLDIFRLAELTNRRPLTAVVYAIFQ</sequence>
<evidence type="ECO:0000259" key="1">
    <source>
        <dbReference type="PROSITE" id="PS51845"/>
    </source>
</evidence>
<dbReference type="InterPro" id="IPR002073">
    <property type="entry name" value="PDEase_catalytic_dom"/>
</dbReference>
<name>A0A8J2KLG0_9HEXA</name>
<reference evidence="2" key="1">
    <citation type="submission" date="2021-06" db="EMBL/GenBank/DDBJ databases">
        <authorList>
            <person name="Hodson N. C."/>
            <person name="Mongue J. A."/>
            <person name="Jaron S. K."/>
        </authorList>
    </citation>
    <scope>NUCLEOTIDE SEQUENCE</scope>
</reference>
<accession>A0A8J2KLG0</accession>
<feature type="domain" description="PDEase" evidence="1">
    <location>
        <begin position="87"/>
        <end position="130"/>
    </location>
</feature>
<gene>
    <name evidence="2" type="ORF">AFUS01_LOCUS27736</name>
</gene>
<dbReference type="OrthoDB" id="189220at2759"/>
<evidence type="ECO:0000313" key="2">
    <source>
        <dbReference type="EMBL" id="CAG7817155.1"/>
    </source>
</evidence>
<evidence type="ECO:0000313" key="3">
    <source>
        <dbReference type="Proteomes" id="UP000708208"/>
    </source>
</evidence>
<comment type="caution">
    <text evidence="2">The sequence shown here is derived from an EMBL/GenBank/DDBJ whole genome shotgun (WGS) entry which is preliminary data.</text>
</comment>
<dbReference type="AlphaFoldDB" id="A0A8J2KLG0"/>
<dbReference type="GO" id="GO:0007165">
    <property type="term" value="P:signal transduction"/>
    <property type="evidence" value="ECO:0007669"/>
    <property type="project" value="InterPro"/>
</dbReference>
<dbReference type="Proteomes" id="UP000708208">
    <property type="component" value="Unassembled WGS sequence"/>
</dbReference>
<keyword evidence="3" id="KW-1185">Reference proteome</keyword>
<organism evidence="2 3">
    <name type="scientific">Allacma fusca</name>
    <dbReference type="NCBI Taxonomy" id="39272"/>
    <lineage>
        <taxon>Eukaryota</taxon>
        <taxon>Metazoa</taxon>
        <taxon>Ecdysozoa</taxon>
        <taxon>Arthropoda</taxon>
        <taxon>Hexapoda</taxon>
        <taxon>Collembola</taxon>
        <taxon>Symphypleona</taxon>
        <taxon>Sminthuridae</taxon>
        <taxon>Allacma</taxon>
    </lineage>
</organism>
<dbReference type="GO" id="GO:0004114">
    <property type="term" value="F:3',5'-cyclic-nucleotide phosphodiesterase activity"/>
    <property type="evidence" value="ECO:0007669"/>
    <property type="project" value="InterPro"/>
</dbReference>
<dbReference type="EMBL" id="CAJVCH010386903">
    <property type="protein sequence ID" value="CAG7817155.1"/>
    <property type="molecule type" value="Genomic_DNA"/>
</dbReference>